<name>A0A1M7G415_9FIRM</name>
<evidence type="ECO:0000256" key="8">
    <source>
        <dbReference type="ARBA" id="ARBA00023143"/>
    </source>
</evidence>
<feature type="transmembrane region" description="Helical" evidence="9">
    <location>
        <begin position="55"/>
        <end position="76"/>
    </location>
</feature>
<keyword evidence="6 9" id="KW-1133">Transmembrane helix</keyword>
<comment type="similarity">
    <text evidence="2 9">Belongs to the FliQ/MopD/SpaQ family.</text>
</comment>
<dbReference type="PANTHER" id="PTHR34040">
    <property type="entry name" value="FLAGELLAR BIOSYNTHETIC PROTEIN FLIQ"/>
    <property type="match status" value="1"/>
</dbReference>
<dbReference type="Pfam" id="PF01313">
    <property type="entry name" value="Bac_export_3"/>
    <property type="match status" value="1"/>
</dbReference>
<evidence type="ECO:0000256" key="4">
    <source>
        <dbReference type="ARBA" id="ARBA00022475"/>
    </source>
</evidence>
<sequence>MTQETVIYLAREALSVLLLVSAPILGVGMAVGLLISIFQATTQIQEQSLTFIPKILAIIAALLLCGPWMLGIIVNFTETLIRDIPHFIY</sequence>
<comment type="subcellular location">
    <subcellularLocation>
        <location evidence="1 9">Cell membrane</location>
        <topology evidence="1">Multi-pass membrane protein</topology>
    </subcellularLocation>
    <subcellularLocation>
        <location evidence="9">Bacterial flagellum basal body</location>
    </subcellularLocation>
</comment>
<keyword evidence="10" id="KW-0969">Cilium</keyword>
<dbReference type="PIRSF" id="PIRSF004669">
    <property type="entry name" value="FliQ"/>
    <property type="match status" value="1"/>
</dbReference>
<dbReference type="GO" id="GO:0009425">
    <property type="term" value="C:bacterial-type flagellum basal body"/>
    <property type="evidence" value="ECO:0007669"/>
    <property type="project" value="UniProtKB-SubCell"/>
</dbReference>
<evidence type="ECO:0000256" key="1">
    <source>
        <dbReference type="ARBA" id="ARBA00004651"/>
    </source>
</evidence>
<dbReference type="OrthoDB" id="9806440at2"/>
<evidence type="ECO:0000256" key="6">
    <source>
        <dbReference type="ARBA" id="ARBA00022989"/>
    </source>
</evidence>
<keyword evidence="8 9" id="KW-0975">Bacterial flagellum</keyword>
<evidence type="ECO:0000256" key="2">
    <source>
        <dbReference type="ARBA" id="ARBA00006156"/>
    </source>
</evidence>
<dbReference type="GO" id="GO:0005886">
    <property type="term" value="C:plasma membrane"/>
    <property type="evidence" value="ECO:0007669"/>
    <property type="project" value="UniProtKB-SubCell"/>
</dbReference>
<keyword evidence="10" id="KW-0282">Flagellum</keyword>
<keyword evidence="11" id="KW-1185">Reference proteome</keyword>
<dbReference type="GO" id="GO:0044780">
    <property type="term" value="P:bacterial-type flagellum assembly"/>
    <property type="evidence" value="ECO:0007669"/>
    <property type="project" value="InterPro"/>
</dbReference>
<proteinExistence type="inferred from homology"/>
<reference evidence="11" key="1">
    <citation type="submission" date="2016-11" db="EMBL/GenBank/DDBJ databases">
        <authorList>
            <person name="Varghese N."/>
            <person name="Submissions S."/>
        </authorList>
    </citation>
    <scope>NUCLEOTIDE SEQUENCE [LARGE SCALE GENOMIC DNA]</scope>
    <source>
        <strain evidence="11">DSM 18802</strain>
    </source>
</reference>
<dbReference type="AlphaFoldDB" id="A0A1M7G415"/>
<protein>
    <recommendedName>
        <fullName evidence="3 9">Flagellar biosynthetic protein FliQ</fullName>
    </recommendedName>
</protein>
<organism evidence="10 11">
    <name type="scientific">Caldanaerovirga acetigignens</name>
    <dbReference type="NCBI Taxonomy" id="447595"/>
    <lineage>
        <taxon>Bacteria</taxon>
        <taxon>Bacillati</taxon>
        <taxon>Bacillota</taxon>
        <taxon>Clostridia</taxon>
        <taxon>Thermosediminibacterales</taxon>
        <taxon>Thermosediminibacteraceae</taxon>
        <taxon>Caldanaerovirga</taxon>
    </lineage>
</organism>
<gene>
    <name evidence="9" type="primary">fliQ</name>
    <name evidence="10" type="ORF">SAMN05660826_00265</name>
</gene>
<evidence type="ECO:0000256" key="7">
    <source>
        <dbReference type="ARBA" id="ARBA00023136"/>
    </source>
</evidence>
<keyword evidence="7 9" id="KW-0472">Membrane</keyword>
<dbReference type="GO" id="GO:0009306">
    <property type="term" value="P:protein secretion"/>
    <property type="evidence" value="ECO:0007669"/>
    <property type="project" value="InterPro"/>
</dbReference>
<dbReference type="Proteomes" id="UP000184375">
    <property type="component" value="Unassembled WGS sequence"/>
</dbReference>
<dbReference type="RefSeq" id="WP_073253474.1">
    <property type="nucleotide sequence ID" value="NZ_FRCR01000001.1"/>
</dbReference>
<evidence type="ECO:0000256" key="9">
    <source>
        <dbReference type="RuleBase" id="RU364090"/>
    </source>
</evidence>
<dbReference type="EMBL" id="FRCR01000001">
    <property type="protein sequence ID" value="SHM11023.1"/>
    <property type="molecule type" value="Genomic_DNA"/>
</dbReference>
<dbReference type="PRINTS" id="PR00952">
    <property type="entry name" value="TYPE3IMQPROT"/>
</dbReference>
<keyword evidence="4 9" id="KW-1003">Cell membrane</keyword>
<dbReference type="InterPro" id="IPR002191">
    <property type="entry name" value="Bac_export_3"/>
</dbReference>
<evidence type="ECO:0000256" key="3">
    <source>
        <dbReference type="ARBA" id="ARBA00021718"/>
    </source>
</evidence>
<accession>A0A1M7G415</accession>
<evidence type="ECO:0000313" key="11">
    <source>
        <dbReference type="Proteomes" id="UP000184375"/>
    </source>
</evidence>
<evidence type="ECO:0000256" key="5">
    <source>
        <dbReference type="ARBA" id="ARBA00022692"/>
    </source>
</evidence>
<dbReference type="PANTHER" id="PTHR34040:SF2">
    <property type="entry name" value="FLAGELLAR BIOSYNTHETIC PROTEIN FLIQ"/>
    <property type="match status" value="1"/>
</dbReference>
<dbReference type="NCBIfam" id="TIGR01402">
    <property type="entry name" value="fliQ"/>
    <property type="match status" value="1"/>
</dbReference>
<dbReference type="InterPro" id="IPR006305">
    <property type="entry name" value="FliQ"/>
</dbReference>
<keyword evidence="5 9" id="KW-0812">Transmembrane</keyword>
<feature type="transmembrane region" description="Helical" evidence="9">
    <location>
        <begin position="12"/>
        <end position="35"/>
    </location>
</feature>
<dbReference type="STRING" id="447595.SAMN05660826_00265"/>
<keyword evidence="10" id="KW-0966">Cell projection</keyword>
<evidence type="ECO:0000313" key="10">
    <source>
        <dbReference type="EMBL" id="SHM11023.1"/>
    </source>
</evidence>
<comment type="function">
    <text evidence="9">Role in flagellar biosynthesis.</text>
</comment>